<dbReference type="GO" id="GO:0003723">
    <property type="term" value="F:RNA binding"/>
    <property type="evidence" value="ECO:0007669"/>
    <property type="project" value="UniProtKB-UniRule"/>
</dbReference>
<evidence type="ECO:0000256" key="1">
    <source>
        <dbReference type="ARBA" id="ARBA00022603"/>
    </source>
</evidence>
<keyword evidence="1 5" id="KW-0489">Methyltransferase</keyword>
<dbReference type="STRING" id="1123404.SAMN02745784_01163"/>
<protein>
    <submittedName>
        <fullName evidence="5">Putative N6-adenine-specific DNA methylase</fullName>
    </submittedName>
</protein>
<dbReference type="RefSeq" id="WP_072974178.1">
    <property type="nucleotide sequence ID" value="NZ_FQTY01000003.1"/>
</dbReference>
<name>A0A1M4ULZ7_9FIRM</name>
<sequence length="387" mass="44822">MGNIELVATATFGLEAVVKRELMNLGYNDLKVENGKVIFTGTERDIPRTNLWLRTADRVLLRMGEFKALTFEELFEKTKELPWEDWITEDGNFVVEGKSIDSKLFSISDCQRIVEKAVVERLKTKYNVEWFEKTGAKYTIEVSLLKDIATLTIDTSGDGLHKRGYRERQGDAPIKETLAAAMILLSYWNKDRVLFDPFCGSGTIPIEAAMIGRNMAPGLDRNFAAEKWPRVKKEYWQEAKKEAFKAIDNETKLHILGCDIDRKAILRARDNAANFGLEDDIAFFIKDFRDAELKNEYGVVITNPPYGERISERREVERLHKDLGLKFKELDTWSVYVITSNENFERDYGKKADRKRKLYNGRIKVDYYQYYGPKPMTINKEQLTKDN</sequence>
<dbReference type="InterPro" id="IPR054170">
    <property type="entry name" value="RlmL_1st"/>
</dbReference>
<dbReference type="GO" id="GO:0070043">
    <property type="term" value="F:rRNA (guanine-N7-)-methyltransferase activity"/>
    <property type="evidence" value="ECO:0007669"/>
    <property type="project" value="TreeGrafter"/>
</dbReference>
<dbReference type="InterPro" id="IPR004114">
    <property type="entry name" value="THUMP_dom"/>
</dbReference>
<reference evidence="6" key="1">
    <citation type="submission" date="2016-11" db="EMBL/GenBank/DDBJ databases">
        <authorList>
            <person name="Varghese N."/>
            <person name="Submissions S."/>
        </authorList>
    </citation>
    <scope>NUCLEOTIDE SEQUENCE [LARGE SCALE GENOMIC DNA]</scope>
    <source>
        <strain evidence="6">DSM 18095</strain>
    </source>
</reference>
<dbReference type="AlphaFoldDB" id="A0A1M4ULZ7"/>
<keyword evidence="6" id="KW-1185">Reference proteome</keyword>
<feature type="domain" description="THUMP" evidence="4">
    <location>
        <begin position="45"/>
        <end position="155"/>
    </location>
</feature>
<organism evidence="5 6">
    <name type="scientific">Tissierella praeacuta DSM 18095</name>
    <dbReference type="NCBI Taxonomy" id="1123404"/>
    <lineage>
        <taxon>Bacteria</taxon>
        <taxon>Bacillati</taxon>
        <taxon>Bacillota</taxon>
        <taxon>Tissierellia</taxon>
        <taxon>Tissierellales</taxon>
        <taxon>Tissierellaceae</taxon>
        <taxon>Tissierella</taxon>
    </lineage>
</organism>
<dbReference type="InterPro" id="IPR002052">
    <property type="entry name" value="DNA_methylase_N6_adenine_CS"/>
</dbReference>
<evidence type="ECO:0000313" key="6">
    <source>
        <dbReference type="Proteomes" id="UP000184114"/>
    </source>
</evidence>
<gene>
    <name evidence="5" type="ORF">SAMN02745784_01163</name>
</gene>
<dbReference type="Pfam" id="PF22020">
    <property type="entry name" value="RlmL_1st"/>
    <property type="match status" value="1"/>
</dbReference>
<dbReference type="GeneID" id="90996021"/>
<dbReference type="PROSITE" id="PS51165">
    <property type="entry name" value="THUMP"/>
    <property type="match status" value="1"/>
</dbReference>
<dbReference type="SMART" id="SM00981">
    <property type="entry name" value="THUMP"/>
    <property type="match status" value="1"/>
</dbReference>
<dbReference type="PROSITE" id="PS00092">
    <property type="entry name" value="N6_MTASE"/>
    <property type="match status" value="1"/>
</dbReference>
<dbReference type="Pfam" id="PF02926">
    <property type="entry name" value="THUMP"/>
    <property type="match status" value="1"/>
</dbReference>
<keyword evidence="2" id="KW-0808">Transferase</keyword>
<dbReference type="Gene3D" id="3.30.2130.30">
    <property type="match status" value="1"/>
</dbReference>
<dbReference type="InterPro" id="IPR053943">
    <property type="entry name" value="RlmKL-like_Mtase_CS"/>
</dbReference>
<dbReference type="EMBL" id="FQTY01000003">
    <property type="protein sequence ID" value="SHE57746.1"/>
    <property type="molecule type" value="Genomic_DNA"/>
</dbReference>
<proteinExistence type="predicted"/>
<dbReference type="SUPFAM" id="SSF53335">
    <property type="entry name" value="S-adenosyl-L-methionine-dependent methyltransferases"/>
    <property type="match status" value="1"/>
</dbReference>
<evidence type="ECO:0000259" key="4">
    <source>
        <dbReference type="PROSITE" id="PS51165"/>
    </source>
</evidence>
<keyword evidence="3" id="KW-0694">RNA-binding</keyword>
<dbReference type="Gene3D" id="3.40.50.150">
    <property type="entry name" value="Vaccinia Virus protein VP39"/>
    <property type="match status" value="1"/>
</dbReference>
<evidence type="ECO:0000256" key="3">
    <source>
        <dbReference type="PROSITE-ProRule" id="PRU00529"/>
    </source>
</evidence>
<dbReference type="GO" id="GO:0008990">
    <property type="term" value="F:rRNA (guanine-N2-)-methyltransferase activity"/>
    <property type="evidence" value="ECO:0007669"/>
    <property type="project" value="TreeGrafter"/>
</dbReference>
<evidence type="ECO:0000313" key="5">
    <source>
        <dbReference type="EMBL" id="SHE57746.1"/>
    </source>
</evidence>
<dbReference type="Proteomes" id="UP000184114">
    <property type="component" value="Unassembled WGS sequence"/>
</dbReference>
<dbReference type="CDD" id="cd11715">
    <property type="entry name" value="THUMP_AdoMetMT"/>
    <property type="match status" value="1"/>
</dbReference>
<accession>A0A1M4ULZ7</accession>
<dbReference type="PANTHER" id="PTHR47313">
    <property type="entry name" value="RIBOSOMAL RNA LARGE SUBUNIT METHYLTRANSFERASE K/L"/>
    <property type="match status" value="1"/>
</dbReference>
<evidence type="ECO:0000256" key="2">
    <source>
        <dbReference type="ARBA" id="ARBA00022679"/>
    </source>
</evidence>
<dbReference type="PROSITE" id="PS01261">
    <property type="entry name" value="UPF0020"/>
    <property type="match status" value="1"/>
</dbReference>
<dbReference type="InterPro" id="IPR000241">
    <property type="entry name" value="RlmKL-like_Mtase"/>
</dbReference>
<dbReference type="Pfam" id="PF01170">
    <property type="entry name" value="UPF0020"/>
    <property type="match status" value="1"/>
</dbReference>
<dbReference type="PANTHER" id="PTHR47313:SF1">
    <property type="entry name" value="RIBOSOMAL RNA LARGE SUBUNIT METHYLTRANSFERASE K_L"/>
    <property type="match status" value="1"/>
</dbReference>
<dbReference type="InterPro" id="IPR029063">
    <property type="entry name" value="SAM-dependent_MTases_sf"/>
</dbReference>